<comment type="similarity">
    <text evidence="2 5">Belongs to the glycosyltransferase 10 family.</text>
</comment>
<evidence type="ECO:0000256" key="3">
    <source>
        <dbReference type="ARBA" id="ARBA00022676"/>
    </source>
</evidence>
<dbReference type="PANTHER" id="PTHR11929">
    <property type="entry name" value="ALPHA- 1,3 -FUCOSYLTRANSFERASE"/>
    <property type="match status" value="1"/>
</dbReference>
<dbReference type="EC" id="2.4.1.-" evidence="5"/>
<dbReference type="InterPro" id="IPR038577">
    <property type="entry name" value="GT10-like_C_sf"/>
</dbReference>
<dbReference type="InterPro" id="IPR055270">
    <property type="entry name" value="Glyco_tran_10_C"/>
</dbReference>
<protein>
    <recommendedName>
        <fullName evidence="5">Fucosyltransferase</fullName>
        <ecNumber evidence="5">2.4.1.-</ecNumber>
    </recommendedName>
</protein>
<proteinExistence type="inferred from homology"/>
<dbReference type="Gene3D" id="3.40.50.11660">
    <property type="entry name" value="Glycosyl transferase family 10, C-terminal domain"/>
    <property type="match status" value="1"/>
</dbReference>
<comment type="subcellular location">
    <subcellularLocation>
        <location evidence="5">Golgi apparatus</location>
        <location evidence="5">Golgi stack membrane</location>
        <topology evidence="5">Single-pass type II membrane protein</topology>
    </subcellularLocation>
</comment>
<dbReference type="GO" id="GO:0032580">
    <property type="term" value="C:Golgi cisterna membrane"/>
    <property type="evidence" value="ECO:0007669"/>
    <property type="project" value="UniProtKB-SubCell"/>
</dbReference>
<reference evidence="8" key="1">
    <citation type="submission" date="2023-08" db="EMBL/GenBank/DDBJ databases">
        <authorList>
            <person name="Chen Y."/>
            <person name="Shah S."/>
            <person name="Dougan E. K."/>
            <person name="Thang M."/>
            <person name="Chan C."/>
        </authorList>
    </citation>
    <scope>NUCLEOTIDE SEQUENCE</scope>
</reference>
<name>A0AA36INA5_9DINO</name>
<comment type="caution">
    <text evidence="8">The sequence shown here is derived from an EMBL/GenBank/DDBJ whole genome shotgun (WGS) entry which is preliminary data.</text>
</comment>
<dbReference type="SUPFAM" id="SSF53756">
    <property type="entry name" value="UDP-Glycosyltransferase/glycogen phosphorylase"/>
    <property type="match status" value="1"/>
</dbReference>
<feature type="domain" description="Fucosyltransferase C-terminal" evidence="7">
    <location>
        <begin position="509"/>
        <end position="594"/>
    </location>
</feature>
<keyword evidence="3 5" id="KW-0328">Glycosyltransferase</keyword>
<feature type="signal peptide" evidence="6">
    <location>
        <begin position="1"/>
        <end position="20"/>
    </location>
</feature>
<keyword evidence="9" id="KW-1185">Reference proteome</keyword>
<feature type="chain" id="PRO_5041281731" description="Fucosyltransferase" evidence="6">
    <location>
        <begin position="21"/>
        <end position="657"/>
    </location>
</feature>
<evidence type="ECO:0000313" key="9">
    <source>
        <dbReference type="Proteomes" id="UP001178507"/>
    </source>
</evidence>
<organism evidence="8 9">
    <name type="scientific">Effrenium voratum</name>
    <dbReference type="NCBI Taxonomy" id="2562239"/>
    <lineage>
        <taxon>Eukaryota</taxon>
        <taxon>Sar</taxon>
        <taxon>Alveolata</taxon>
        <taxon>Dinophyceae</taxon>
        <taxon>Suessiales</taxon>
        <taxon>Symbiodiniaceae</taxon>
        <taxon>Effrenium</taxon>
    </lineage>
</organism>
<dbReference type="AlphaFoldDB" id="A0AA36INA5"/>
<evidence type="ECO:0000256" key="6">
    <source>
        <dbReference type="SAM" id="SignalP"/>
    </source>
</evidence>
<evidence type="ECO:0000256" key="2">
    <source>
        <dbReference type="ARBA" id="ARBA00008919"/>
    </source>
</evidence>
<keyword evidence="5" id="KW-0472">Membrane</keyword>
<sequence length="657" mass="72696">MRRFGLHFAIGVVWLPAALGSGADCEAVRRAWQHAAQSGLHFYADGSSTGAALTEPRDQRARKAQEALAEGVAALSRLDDFEEVCVGIAEHPEAARTSHRLFLLLLQSREEGRSLLAEGLPLDEELSLLDGQTPWSELLHSGWPVFLLAAAVEMEFRDPPTQSLHAQRLYRQEPSEGCREDQEVLHQVTMLYAAEGRTARIMDLRHFLRQEVEGNPDVMAGPEFLLDLAAGQPRAPDTCRAALSVAYAALADALQCHWRRPRSRRMHELADAAVNNAQEGALAAFGSGPAAFSALLRSRWPLLSFLGRLQPRPLTPPVSPPAVVSWSSREAELGGMNWAEHFATEVFSGLEGVELEPDLECADIYVYRSKVPVNFGGVLIFVDGERSPEDSLQEGLLRSYPASIVVGPLPAGGLADFFPVPAASTSFAARLMHTPMALTRPRTVEALARPGFVAYLVYRCYPHREHFFSLLETAARATPGLGPVESLSRCGNAPERERRSDRYSASYYDDAVALFRGFRFAMVFENRLSPRYVTEKIVNAFLSGAVPIYWGSPYVMKLFNPRAFIYVNGFISFEAAVAHVLRVAQDAELYRSYAEAPVLRNTSAWAFSWHRDAPLPEQTSLREALATLALQKHREALQGALPAIERRPFDYVDLFPA</sequence>
<keyword evidence="5" id="KW-0812">Transmembrane</keyword>
<gene>
    <name evidence="8" type="ORF">EVOR1521_LOCUS15199</name>
</gene>
<accession>A0AA36INA5</accession>
<keyword evidence="4 5" id="KW-0808">Transferase</keyword>
<dbReference type="InterPro" id="IPR001503">
    <property type="entry name" value="Glyco_trans_10"/>
</dbReference>
<comment type="pathway">
    <text evidence="1">Protein modification; protein glycosylation.</text>
</comment>
<dbReference type="Proteomes" id="UP001178507">
    <property type="component" value="Unassembled WGS sequence"/>
</dbReference>
<dbReference type="EMBL" id="CAUJNA010001902">
    <property type="protein sequence ID" value="CAJ1389618.1"/>
    <property type="molecule type" value="Genomic_DNA"/>
</dbReference>
<evidence type="ECO:0000313" key="8">
    <source>
        <dbReference type="EMBL" id="CAJ1389618.1"/>
    </source>
</evidence>
<evidence type="ECO:0000259" key="7">
    <source>
        <dbReference type="Pfam" id="PF00852"/>
    </source>
</evidence>
<dbReference type="Pfam" id="PF00852">
    <property type="entry name" value="Glyco_transf_10"/>
    <property type="match status" value="1"/>
</dbReference>
<dbReference type="GO" id="GO:0046920">
    <property type="term" value="F:alpha-(1-&gt;3)-fucosyltransferase activity"/>
    <property type="evidence" value="ECO:0007669"/>
    <property type="project" value="TreeGrafter"/>
</dbReference>
<keyword evidence="5" id="KW-0333">Golgi apparatus</keyword>
<dbReference type="PANTHER" id="PTHR11929:SF194">
    <property type="entry name" value="ALPHA-(1,3)-FUCOSYLTRANSFERASE 10"/>
    <property type="match status" value="1"/>
</dbReference>
<evidence type="ECO:0000256" key="4">
    <source>
        <dbReference type="ARBA" id="ARBA00022679"/>
    </source>
</evidence>
<evidence type="ECO:0000256" key="5">
    <source>
        <dbReference type="RuleBase" id="RU003832"/>
    </source>
</evidence>
<evidence type="ECO:0000256" key="1">
    <source>
        <dbReference type="ARBA" id="ARBA00004922"/>
    </source>
</evidence>
<keyword evidence="6" id="KW-0732">Signal</keyword>